<name>A0ACC0VC09_9HYPO</name>
<dbReference type="Proteomes" id="UP001163324">
    <property type="component" value="Chromosome 2"/>
</dbReference>
<evidence type="ECO:0000313" key="1">
    <source>
        <dbReference type="EMBL" id="KAI9903245.1"/>
    </source>
</evidence>
<gene>
    <name evidence="1" type="ORF">N3K66_002597</name>
</gene>
<proteinExistence type="predicted"/>
<comment type="caution">
    <text evidence="1">The sequence shown here is derived from an EMBL/GenBank/DDBJ whole genome shotgun (WGS) entry which is preliminary data.</text>
</comment>
<keyword evidence="2" id="KW-1185">Reference proteome</keyword>
<sequence length="397" mass="43637">MASEPSTQQPAQAPYTPRYIDIGINLADPVFRGIQYGKRRHPDDLKAVVGRAQEVGCTKLIITGSDFKSCRDALEIADEFPGTVYTTAGIHPCSSSIFGSKKSNNTNGHTVPCQSDPSMPASEDHVAHPTKSAQVIAELTTLIAEARASAKDQLVAMGEFGLDYDRLQHCSKAVQLHSFQAQLRLAASLEPQLPLFLHSRAAHEDFVRLLKEAFGPKLEKLEKGGVVHSFTGTLEEMRELMDLGLYIGINGCSFKTAENCAAVKEVRLDRLMIETDGPWCEIRPSHEGYKYLIEKKDSPAPTPAPAPDGDAPLPGSKPKPPQQQKKNQKKEPDFPERFKSVKKEKWVEGAMVKGRNEPCSIERVAKVIAGIKDVHVEEVCEIAWRNTVKVFGVGETV</sequence>
<organism evidence="1 2">
    <name type="scientific">Trichothecium roseum</name>
    <dbReference type="NCBI Taxonomy" id="47278"/>
    <lineage>
        <taxon>Eukaryota</taxon>
        <taxon>Fungi</taxon>
        <taxon>Dikarya</taxon>
        <taxon>Ascomycota</taxon>
        <taxon>Pezizomycotina</taxon>
        <taxon>Sordariomycetes</taxon>
        <taxon>Hypocreomycetidae</taxon>
        <taxon>Hypocreales</taxon>
        <taxon>Hypocreales incertae sedis</taxon>
        <taxon>Trichothecium</taxon>
    </lineage>
</organism>
<dbReference type="EMBL" id="CM047941">
    <property type="protein sequence ID" value="KAI9903245.1"/>
    <property type="molecule type" value="Genomic_DNA"/>
</dbReference>
<protein>
    <submittedName>
        <fullName evidence="1">Uncharacterized protein</fullName>
    </submittedName>
</protein>
<reference evidence="1" key="1">
    <citation type="submission" date="2022-10" db="EMBL/GenBank/DDBJ databases">
        <title>Complete Genome of Trichothecium roseum strain YXFP-22015, a Plant Pathogen Isolated from Citrus.</title>
        <authorList>
            <person name="Wang Y."/>
            <person name="Zhu L."/>
        </authorList>
    </citation>
    <scope>NUCLEOTIDE SEQUENCE</scope>
    <source>
        <strain evidence="1">YXFP-22015</strain>
    </source>
</reference>
<accession>A0ACC0VC09</accession>
<evidence type="ECO:0000313" key="2">
    <source>
        <dbReference type="Proteomes" id="UP001163324"/>
    </source>
</evidence>